<accession>A0A645HXF4</accession>
<dbReference type="AlphaFoldDB" id="A0A645HXF4"/>
<reference evidence="1" key="1">
    <citation type="submission" date="2019-08" db="EMBL/GenBank/DDBJ databases">
        <authorList>
            <person name="Kucharzyk K."/>
            <person name="Murdoch R.W."/>
            <person name="Higgins S."/>
            <person name="Loffler F."/>
        </authorList>
    </citation>
    <scope>NUCLEOTIDE SEQUENCE</scope>
</reference>
<protein>
    <submittedName>
        <fullName evidence="1">Uncharacterized protein</fullName>
    </submittedName>
</protein>
<gene>
    <name evidence="1" type="ORF">SDC9_191271</name>
</gene>
<sequence>MAEVGDVVNDQDLGTGFDNHTFYRVAEGKLERSILRKDSIGVDLHPEKVVAENIRFSIIVGVPTLELFVVQFEVAVDHFLRHSFQFESRDGTSAGDAISDLHRQDRLAHVGICKEDAELLLVPELAEKHPGDGSF</sequence>
<organism evidence="1">
    <name type="scientific">bioreactor metagenome</name>
    <dbReference type="NCBI Taxonomy" id="1076179"/>
    <lineage>
        <taxon>unclassified sequences</taxon>
        <taxon>metagenomes</taxon>
        <taxon>ecological metagenomes</taxon>
    </lineage>
</organism>
<comment type="caution">
    <text evidence="1">The sequence shown here is derived from an EMBL/GenBank/DDBJ whole genome shotgun (WGS) entry which is preliminary data.</text>
</comment>
<dbReference type="EMBL" id="VSSQ01102284">
    <property type="protein sequence ID" value="MPN43711.1"/>
    <property type="molecule type" value="Genomic_DNA"/>
</dbReference>
<name>A0A645HXF4_9ZZZZ</name>
<proteinExistence type="predicted"/>
<evidence type="ECO:0000313" key="1">
    <source>
        <dbReference type="EMBL" id="MPN43711.1"/>
    </source>
</evidence>